<evidence type="ECO:0000313" key="3">
    <source>
        <dbReference type="Proteomes" id="UP000000851"/>
    </source>
</evidence>
<organism evidence="2 3">
    <name type="scientific">Catenulispora acidiphila (strain DSM 44928 / JCM 14897 / NBRC 102108 / NRRL B-24433 / ID139908)</name>
    <dbReference type="NCBI Taxonomy" id="479433"/>
    <lineage>
        <taxon>Bacteria</taxon>
        <taxon>Bacillati</taxon>
        <taxon>Actinomycetota</taxon>
        <taxon>Actinomycetes</taxon>
        <taxon>Catenulisporales</taxon>
        <taxon>Catenulisporaceae</taxon>
        <taxon>Catenulispora</taxon>
    </lineage>
</organism>
<dbReference type="Pfam" id="PF13569">
    <property type="entry name" value="DUF4132"/>
    <property type="match status" value="1"/>
</dbReference>
<dbReference type="KEGG" id="cai:Caci_0598"/>
<dbReference type="RefSeq" id="WP_012784830.1">
    <property type="nucleotide sequence ID" value="NC_013131.1"/>
</dbReference>
<evidence type="ECO:0000259" key="1">
    <source>
        <dbReference type="Pfam" id="PF13569"/>
    </source>
</evidence>
<dbReference type="InParanoid" id="C7PYX9"/>
<name>C7PYX9_CATAD</name>
<dbReference type="AlphaFoldDB" id="C7PYX9"/>
<dbReference type="InterPro" id="IPR025406">
    <property type="entry name" value="DUF4132"/>
</dbReference>
<accession>C7PYX9</accession>
<dbReference type="HOGENOM" id="CLU_006807_1_1_11"/>
<feature type="domain" description="DUF4132" evidence="1">
    <location>
        <begin position="844"/>
        <end position="1008"/>
    </location>
</feature>
<keyword evidence="3" id="KW-1185">Reference proteome</keyword>
<dbReference type="EMBL" id="CP001700">
    <property type="protein sequence ID" value="ACU69535.1"/>
    <property type="molecule type" value="Genomic_DNA"/>
</dbReference>
<dbReference type="Proteomes" id="UP000000851">
    <property type="component" value="Chromosome"/>
</dbReference>
<reference evidence="2 3" key="1">
    <citation type="journal article" date="2009" name="Stand. Genomic Sci.">
        <title>Complete genome sequence of Catenulispora acidiphila type strain (ID 139908).</title>
        <authorList>
            <person name="Copeland A."/>
            <person name="Lapidus A."/>
            <person name="Glavina Del Rio T."/>
            <person name="Nolan M."/>
            <person name="Lucas S."/>
            <person name="Chen F."/>
            <person name="Tice H."/>
            <person name="Cheng J.F."/>
            <person name="Bruce D."/>
            <person name="Goodwin L."/>
            <person name="Pitluck S."/>
            <person name="Mikhailova N."/>
            <person name="Pati A."/>
            <person name="Ivanova N."/>
            <person name="Mavromatis K."/>
            <person name="Chen A."/>
            <person name="Palaniappan K."/>
            <person name="Chain P."/>
            <person name="Land M."/>
            <person name="Hauser L."/>
            <person name="Chang Y.J."/>
            <person name="Jeffries C.D."/>
            <person name="Chertkov O."/>
            <person name="Brettin T."/>
            <person name="Detter J.C."/>
            <person name="Han C."/>
            <person name="Ali Z."/>
            <person name="Tindall B.J."/>
            <person name="Goker M."/>
            <person name="Bristow J."/>
            <person name="Eisen J.A."/>
            <person name="Markowitz V."/>
            <person name="Hugenholtz P."/>
            <person name="Kyrpides N.C."/>
            <person name="Klenk H.P."/>
        </authorList>
    </citation>
    <scope>NUCLEOTIDE SEQUENCE [LARGE SCALE GENOMIC DNA]</scope>
    <source>
        <strain evidence="3">DSM 44928 / JCM 14897 / NBRC 102108 / NRRL B-24433 / ID139908</strain>
    </source>
</reference>
<gene>
    <name evidence="2" type="ordered locus">Caci_0598</name>
</gene>
<sequence>MRAGRALTSTDQDSEDVFELPDSYQSATPWVRERKRPPEALVFDERAALLLERRRRDRADCQEVVDDALRTDAHRIADPVGVMQGVDCTDLGSQTPRQAALVASILNPLHSRELSLIDLWCETHGPAFALAAFVEYCHLTSLRERDLIGRLRWEVLRLLEFVRSVPDEDRDEAVAAAQRLREDEPTAVTRMLTTLLFPERPAWFWADLAAAADGKLDPCALLPSATTVDQASALAEQLLAQPGWSWHDDHAIERTFLAVAGSTALPFLVAWSETGHECPYRDSGNLRQCRIHRTCLDLISRIPTEAAMSVLIRWLGRDGVVSEYLQAAIKRFPRRALRLLAETEATEEITRLLTMVVLADPGFARTEAPRLSPEARDRIEALLGGGTPDAAPVDLPEILAAPPWRDKKRKRGKPVVVDGVEGLTPPAEVTVAWLPGEREAWLAKPGAGWVPEQGWNSILADIAEEEGRESLATYFAAYAPDDLVRAQLAAGWRPPMRQVTDRVRTFVAKHELFVLPMVLSLNRFPAMRAQLLQPFASAEIAAIMADGLVRLRTVHASATAWLRRHPDDAVRGLVPAAVGKPGKARQNAVTALRWLDADGIDVVALAQQEYGEDVATATKEVLADRGFETYPRTVPETPLWARAVLLSDIRLKDGQTALPHSAVQAVVEMLMFSKPDAPYAGLEVVAEICDASSLAEFVWSLHGLWAQSGSHESERWVVGALGIFGDQTTVAQLEQLIRDWYRDPKLDLVVAGFDALAAIGGDRALTALNGFARRSWTGMLKRKAQATFEDVAASMDLTPDRLADRLVPTSGLTAEATFQLDYGRRRFDVSFDELLRPVVRDETGTVLRTLPKPGKRDDAELAAASFKRFVTLNRQVQDGTQEQIARMERAMLERRRWTPEDFATYLVRHLVLGRLVRRLVWGVYAEDRRLLGSFRVAEDLSFADVDDARYEIPDGASIGVAHPVDLGLAVTRWSEVFSDYEILQPFDQLGRPPLALTAEELSGTCLVRPYITQKVPGGVRTAGEIRFGGVKFAGLMSRGWQPGPIGAGQVWSRLLRPVGEGRYMVVDLDPGLPAGAVVMANPQAVEAVWLSATGDEPDFARHALPLSDLDAVTASVILRDLEEGT</sequence>
<dbReference type="eggNOG" id="COG3831">
    <property type="taxonomic scope" value="Bacteria"/>
</dbReference>
<dbReference type="STRING" id="479433.Caci_0598"/>
<proteinExistence type="predicted"/>
<evidence type="ECO:0000313" key="2">
    <source>
        <dbReference type="EMBL" id="ACU69535.1"/>
    </source>
</evidence>
<protein>
    <submittedName>
        <fullName evidence="2">WGR domain-containing protein</fullName>
    </submittedName>
</protein>
<dbReference type="OrthoDB" id="4554725at2"/>